<dbReference type="InterPro" id="IPR036388">
    <property type="entry name" value="WH-like_DNA-bd_sf"/>
</dbReference>
<reference evidence="7 8" key="1">
    <citation type="submission" date="2021-01" db="EMBL/GenBank/DDBJ databases">
        <title>Tumebacillus sp. strain ITR2 16S ribosomal RNA gene Genome sequencing and assembly.</title>
        <authorList>
            <person name="Kang M."/>
        </authorList>
    </citation>
    <scope>NUCLEOTIDE SEQUENCE [LARGE SCALE GENOMIC DNA]</scope>
    <source>
        <strain evidence="7 8">ITR2</strain>
    </source>
</reference>
<dbReference type="Gene3D" id="3.40.50.2300">
    <property type="match status" value="1"/>
</dbReference>
<evidence type="ECO:0000256" key="5">
    <source>
        <dbReference type="PROSITE-ProRule" id="PRU00169"/>
    </source>
</evidence>
<dbReference type="InterPro" id="IPR001789">
    <property type="entry name" value="Sig_transdc_resp-reg_receiver"/>
</dbReference>
<evidence type="ECO:0000256" key="4">
    <source>
        <dbReference type="ARBA" id="ARBA00023163"/>
    </source>
</evidence>
<dbReference type="Proteomes" id="UP000602284">
    <property type="component" value="Unassembled WGS sequence"/>
</dbReference>
<gene>
    <name evidence="7" type="ORF">JJB07_21035</name>
</gene>
<keyword evidence="1" id="KW-0902">Two-component regulatory system</keyword>
<evidence type="ECO:0000259" key="6">
    <source>
        <dbReference type="PROSITE" id="PS50110"/>
    </source>
</evidence>
<dbReference type="SUPFAM" id="SSF52172">
    <property type="entry name" value="CheY-like"/>
    <property type="match status" value="1"/>
</dbReference>
<dbReference type="PROSITE" id="PS50110">
    <property type="entry name" value="RESPONSE_REGULATORY"/>
    <property type="match status" value="1"/>
</dbReference>
<evidence type="ECO:0000313" key="7">
    <source>
        <dbReference type="EMBL" id="MBL0389082.1"/>
    </source>
</evidence>
<proteinExistence type="predicted"/>
<dbReference type="Gene3D" id="1.10.10.10">
    <property type="entry name" value="Winged helix-like DNA-binding domain superfamily/Winged helix DNA-binding domain"/>
    <property type="match status" value="1"/>
</dbReference>
<keyword evidence="2" id="KW-0805">Transcription regulation</keyword>
<evidence type="ECO:0000313" key="8">
    <source>
        <dbReference type="Proteomes" id="UP000602284"/>
    </source>
</evidence>
<protein>
    <submittedName>
        <fullName evidence="7">Response regulator</fullName>
    </submittedName>
</protein>
<dbReference type="SUPFAM" id="SSF48452">
    <property type="entry name" value="TPR-like"/>
    <property type="match status" value="1"/>
</dbReference>
<keyword evidence="8" id="KW-1185">Reference proteome</keyword>
<dbReference type="InterPro" id="IPR051677">
    <property type="entry name" value="AfsR-DnrI-RedD_regulator"/>
</dbReference>
<dbReference type="SUPFAM" id="SSF46894">
    <property type="entry name" value="C-terminal effector domain of the bipartite response regulators"/>
    <property type="match status" value="1"/>
</dbReference>
<dbReference type="InterPro" id="IPR011006">
    <property type="entry name" value="CheY-like_superfamily"/>
</dbReference>
<dbReference type="Pfam" id="PF00072">
    <property type="entry name" value="Response_reg"/>
    <property type="match status" value="1"/>
</dbReference>
<name>A0ABS1JFQ8_9BACL</name>
<accession>A0ABS1JFQ8</accession>
<dbReference type="Pfam" id="PF03704">
    <property type="entry name" value="BTAD"/>
    <property type="match status" value="1"/>
</dbReference>
<organism evidence="7 8">
    <name type="scientific">Tumebacillus amylolyticus</name>
    <dbReference type="NCBI Taxonomy" id="2801339"/>
    <lineage>
        <taxon>Bacteria</taxon>
        <taxon>Bacillati</taxon>
        <taxon>Bacillota</taxon>
        <taxon>Bacilli</taxon>
        <taxon>Bacillales</taxon>
        <taxon>Alicyclobacillaceae</taxon>
        <taxon>Tumebacillus</taxon>
    </lineage>
</organism>
<dbReference type="InterPro" id="IPR011990">
    <property type="entry name" value="TPR-like_helical_dom_sf"/>
</dbReference>
<keyword evidence="3" id="KW-0238">DNA-binding</keyword>
<dbReference type="InterPro" id="IPR016032">
    <property type="entry name" value="Sig_transdc_resp-reg_C-effctor"/>
</dbReference>
<dbReference type="InterPro" id="IPR005158">
    <property type="entry name" value="BTAD"/>
</dbReference>
<keyword evidence="4" id="KW-0804">Transcription</keyword>
<dbReference type="EMBL" id="JAEQNB010000008">
    <property type="protein sequence ID" value="MBL0389082.1"/>
    <property type="molecule type" value="Genomic_DNA"/>
</dbReference>
<comment type="caution">
    <text evidence="5">Lacks conserved residue(s) required for the propagation of feature annotation.</text>
</comment>
<feature type="domain" description="Response regulatory" evidence="6">
    <location>
        <begin position="1"/>
        <end position="114"/>
    </location>
</feature>
<dbReference type="PANTHER" id="PTHR35807">
    <property type="entry name" value="TRANSCRIPTIONAL REGULATOR REDD-RELATED"/>
    <property type="match status" value="1"/>
</dbReference>
<sequence length="383" mass="44798">MMIVENELLALLHMQQALEEYEGIRVVGAFQNPVQALKQFADLQPDVVFLEIHLPEVSGFEAVERMRSLCPDTEIVFVTTDDRHALQAFEWNAVDYLLKPVLQPRLEKTVRRLLSLRGKQVQHTHSSEGTTRVLCFHSLRFQPVGMPPQVPKWRTSKAQELFAYLLHRRGELVRKGTLMEVLWPELDEKRAMTQLYSTVYQIRKGLGKMEIDIQIKNSSIQEGYVLDASRVSIDTEEWERSLKQLSGSRFDMSEKLGQLLAFYEGDYLHDHMYVWAENERERLRKLWVQHARMLARHYIEADGRQAEAAELYERIQAVDPYDAEEGLTLLKLYDENGRTHKVKDCYHRITNAYTQELGLELPAPLVTWYAQWIHRQKENHLAP</sequence>
<dbReference type="PANTHER" id="PTHR35807:SF2">
    <property type="entry name" value="TRANSCRIPTIONAL ACTIVATOR DOMAIN"/>
    <property type="match status" value="1"/>
</dbReference>
<evidence type="ECO:0000256" key="3">
    <source>
        <dbReference type="ARBA" id="ARBA00023125"/>
    </source>
</evidence>
<dbReference type="SMART" id="SM00448">
    <property type="entry name" value="REC"/>
    <property type="match status" value="1"/>
</dbReference>
<dbReference type="Gene3D" id="1.25.40.10">
    <property type="entry name" value="Tetratricopeptide repeat domain"/>
    <property type="match status" value="1"/>
</dbReference>
<evidence type="ECO:0000256" key="2">
    <source>
        <dbReference type="ARBA" id="ARBA00023015"/>
    </source>
</evidence>
<comment type="caution">
    <text evidence="7">The sequence shown here is derived from an EMBL/GenBank/DDBJ whole genome shotgun (WGS) entry which is preliminary data.</text>
</comment>
<evidence type="ECO:0000256" key="1">
    <source>
        <dbReference type="ARBA" id="ARBA00023012"/>
    </source>
</evidence>
<dbReference type="SMART" id="SM01043">
    <property type="entry name" value="BTAD"/>
    <property type="match status" value="1"/>
</dbReference>